<accession>A0ABY2UDL2</accession>
<dbReference type="PROSITE" id="PS50931">
    <property type="entry name" value="HTH_LYSR"/>
    <property type="match status" value="1"/>
</dbReference>
<protein>
    <submittedName>
        <fullName evidence="6">LysR family transcriptional regulator</fullName>
    </submittedName>
</protein>
<dbReference type="InterPro" id="IPR000847">
    <property type="entry name" value="LysR_HTH_N"/>
</dbReference>
<dbReference type="Pfam" id="PF00126">
    <property type="entry name" value="HTH_1"/>
    <property type="match status" value="1"/>
</dbReference>
<evidence type="ECO:0000256" key="2">
    <source>
        <dbReference type="ARBA" id="ARBA00023015"/>
    </source>
</evidence>
<evidence type="ECO:0000256" key="1">
    <source>
        <dbReference type="ARBA" id="ARBA00009437"/>
    </source>
</evidence>
<name>A0ABY2UDL2_9GAMM</name>
<dbReference type="RefSeq" id="WP_138236982.1">
    <property type="nucleotide sequence ID" value="NZ_CP185860.1"/>
</dbReference>
<dbReference type="PANTHER" id="PTHR30537:SF26">
    <property type="entry name" value="GLYCINE CLEAVAGE SYSTEM TRANSCRIPTIONAL ACTIVATOR"/>
    <property type="match status" value="1"/>
</dbReference>
<evidence type="ECO:0000313" key="6">
    <source>
        <dbReference type="EMBL" id="TLM74772.1"/>
    </source>
</evidence>
<dbReference type="PRINTS" id="PR00039">
    <property type="entry name" value="HTHLYSR"/>
</dbReference>
<proteinExistence type="inferred from homology"/>
<dbReference type="Proteomes" id="UP000306791">
    <property type="component" value="Unassembled WGS sequence"/>
</dbReference>
<dbReference type="InterPro" id="IPR058163">
    <property type="entry name" value="LysR-type_TF_proteobact-type"/>
</dbReference>
<evidence type="ECO:0000256" key="3">
    <source>
        <dbReference type="ARBA" id="ARBA00023125"/>
    </source>
</evidence>
<comment type="caution">
    <text evidence="6">The sequence shown here is derived from an EMBL/GenBank/DDBJ whole genome shotgun (WGS) entry which is preliminary data.</text>
</comment>
<feature type="domain" description="HTH lysR-type" evidence="5">
    <location>
        <begin position="7"/>
        <end position="63"/>
    </location>
</feature>
<dbReference type="InterPro" id="IPR036388">
    <property type="entry name" value="WH-like_DNA-bd_sf"/>
</dbReference>
<keyword evidence="2" id="KW-0805">Transcription regulation</keyword>
<evidence type="ECO:0000256" key="4">
    <source>
        <dbReference type="ARBA" id="ARBA00023163"/>
    </source>
</evidence>
<dbReference type="Gene3D" id="3.40.190.10">
    <property type="entry name" value="Periplasmic binding protein-like II"/>
    <property type="match status" value="2"/>
</dbReference>
<dbReference type="SUPFAM" id="SSF53850">
    <property type="entry name" value="Periplasmic binding protein-like II"/>
    <property type="match status" value="1"/>
</dbReference>
<sequence length="300" mass="33218">MYSRLSNLNSIRVFEAAARLGSFKGAAKELHLTPTAVSHQIRNLESQLGAALFERRTRAVFLTDAGRELADAARLSLQTLAEAVEKISGQPEVLTISTTNAFASLWLVPRLQAFYQRYPELKVVVQSDEQLVDLQRDRRVDVALRYGSTAEGAELLLCEEFGLFGTSDNIARAESGEALPLFETQWKNPELPAVPVQAWLRRFAPKWKHGGIQGYDQELHVIQAALAGQGLAFVSNLLVESAVQHGWLQPYRAECCLPGFGYHVLCGAQPRTTVQQFCAWLKDQALSPGQLSRQAAIETK</sequence>
<organism evidence="6 7">
    <name type="scientific">Microbulbifer harenosus</name>
    <dbReference type="NCBI Taxonomy" id="2576840"/>
    <lineage>
        <taxon>Bacteria</taxon>
        <taxon>Pseudomonadati</taxon>
        <taxon>Pseudomonadota</taxon>
        <taxon>Gammaproteobacteria</taxon>
        <taxon>Cellvibrionales</taxon>
        <taxon>Microbulbiferaceae</taxon>
        <taxon>Microbulbifer</taxon>
    </lineage>
</organism>
<keyword evidence="7" id="KW-1185">Reference proteome</keyword>
<dbReference type="SUPFAM" id="SSF46785">
    <property type="entry name" value="Winged helix' DNA-binding domain"/>
    <property type="match status" value="1"/>
</dbReference>
<evidence type="ECO:0000259" key="5">
    <source>
        <dbReference type="PROSITE" id="PS50931"/>
    </source>
</evidence>
<keyword evidence="3" id="KW-0238">DNA-binding</keyword>
<dbReference type="EMBL" id="VANI01000020">
    <property type="protein sequence ID" value="TLM74772.1"/>
    <property type="molecule type" value="Genomic_DNA"/>
</dbReference>
<dbReference type="InterPro" id="IPR036390">
    <property type="entry name" value="WH_DNA-bd_sf"/>
</dbReference>
<dbReference type="Gene3D" id="1.10.10.10">
    <property type="entry name" value="Winged helix-like DNA-binding domain superfamily/Winged helix DNA-binding domain"/>
    <property type="match status" value="1"/>
</dbReference>
<dbReference type="Pfam" id="PF03466">
    <property type="entry name" value="LysR_substrate"/>
    <property type="match status" value="1"/>
</dbReference>
<gene>
    <name evidence="6" type="ORF">FDY93_17225</name>
</gene>
<dbReference type="InterPro" id="IPR005119">
    <property type="entry name" value="LysR_subst-bd"/>
</dbReference>
<comment type="similarity">
    <text evidence="1">Belongs to the LysR transcriptional regulatory family.</text>
</comment>
<reference evidence="6 7" key="1">
    <citation type="submission" date="2019-05" db="EMBL/GenBank/DDBJ databases">
        <title>Microbulbifer harenosus sp. nov., an alginate-degrading bacterium isolated from coastal sand.</title>
        <authorList>
            <person name="Huang H."/>
            <person name="Mo K."/>
            <person name="Bao S."/>
        </authorList>
    </citation>
    <scope>NUCLEOTIDE SEQUENCE [LARGE SCALE GENOMIC DNA]</scope>
    <source>
        <strain evidence="6 7">HB161719</strain>
    </source>
</reference>
<dbReference type="PANTHER" id="PTHR30537">
    <property type="entry name" value="HTH-TYPE TRANSCRIPTIONAL REGULATOR"/>
    <property type="match status" value="1"/>
</dbReference>
<evidence type="ECO:0000313" key="7">
    <source>
        <dbReference type="Proteomes" id="UP000306791"/>
    </source>
</evidence>
<keyword evidence="4" id="KW-0804">Transcription</keyword>